<keyword evidence="2" id="KW-0175">Coiled coil</keyword>
<dbReference type="AlphaFoldDB" id="A0A6N2VGV7"/>
<evidence type="ECO:0000256" key="1">
    <source>
        <dbReference type="ARBA" id="ARBA00023118"/>
    </source>
</evidence>
<gene>
    <name evidence="3" type="ORF">ACLFYP115_02338</name>
</gene>
<evidence type="ECO:0000256" key="2">
    <source>
        <dbReference type="SAM" id="Coils"/>
    </source>
</evidence>
<evidence type="ECO:0000313" key="3">
    <source>
        <dbReference type="EMBL" id="VYT26276.1"/>
    </source>
</evidence>
<reference evidence="3" key="1">
    <citation type="submission" date="2019-11" db="EMBL/GenBank/DDBJ databases">
        <authorList>
            <person name="Feng L."/>
        </authorList>
    </citation>
    <scope>NUCLEOTIDE SEQUENCE</scope>
    <source>
        <strain evidence="3">AcaccaeLFYP115</strain>
    </source>
</reference>
<organism evidence="3">
    <name type="scientific">Anaerostipes caccae</name>
    <dbReference type="NCBI Taxonomy" id="105841"/>
    <lineage>
        <taxon>Bacteria</taxon>
        <taxon>Bacillati</taxon>
        <taxon>Bacillota</taxon>
        <taxon>Clostridia</taxon>
        <taxon>Lachnospirales</taxon>
        <taxon>Lachnospiraceae</taxon>
        <taxon>Anaerostipes</taxon>
    </lineage>
</organism>
<dbReference type="InterPro" id="IPR013422">
    <property type="entry name" value="CRISPR-assoc_prot_Cas5_N"/>
</dbReference>
<protein>
    <recommendedName>
        <fullName evidence="4">CRISPR-associated protein Cas5</fullName>
    </recommendedName>
</protein>
<dbReference type="NCBIfam" id="TIGR02593">
    <property type="entry name" value="CRISPR_cas5"/>
    <property type="match status" value="1"/>
</dbReference>
<dbReference type="GO" id="GO:0051607">
    <property type="term" value="P:defense response to virus"/>
    <property type="evidence" value="ECO:0007669"/>
    <property type="project" value="UniProtKB-KW"/>
</dbReference>
<dbReference type="RefSeq" id="WP_006567721.1">
    <property type="nucleotide sequence ID" value="NZ_CACRSQ010000007.1"/>
</dbReference>
<accession>A0A6N2VGV7</accession>
<sequence length="359" mass="42143">MNGVKALRIKIRQASANYRKEETTENKMTYPLPPLSTVSGALHSICGYTEYKKMDISIQGKFSSMRKKVYRDYCFLNSTMDDRGTLVKMKNESMLSNAFTQVASAKKSQGNSFFNGTTIQVHDESLLQEYRDLKVLGNKIAEWKSTEYKERIQNYKQEKNRLAEQKKTAEKGSNEYDEIVQKEKQIKAEEKEWKKKVSDYETSNYKVPISKFRSLTTSIKYYEILDNVQLILHIRAEEEVLNDIYHHIYDLKSLGRSEDFVEVTDAELVELLETDETVRSPYSAYLHYDDVKNRRIYTGMGPERLMFGTKYYLGKKYEIQDGKRIFIEKIPVVYTSDFKIRKTSENIWIDDQKNIVNFL</sequence>
<evidence type="ECO:0008006" key="4">
    <source>
        <dbReference type="Google" id="ProtNLM"/>
    </source>
</evidence>
<dbReference type="EMBL" id="CACRSQ010000007">
    <property type="protein sequence ID" value="VYT26276.1"/>
    <property type="molecule type" value="Genomic_DNA"/>
</dbReference>
<keyword evidence="1" id="KW-0051">Antiviral defense</keyword>
<name>A0A6N2VGV7_9FIRM</name>
<proteinExistence type="predicted"/>
<feature type="coiled-coil region" evidence="2">
    <location>
        <begin position="138"/>
        <end position="175"/>
    </location>
</feature>